<dbReference type="PANTHER" id="PTHR11075:SF54">
    <property type="entry name" value="LARGE RIBOSOMAL SUBUNIT PROTEIN ML62"/>
    <property type="match status" value="1"/>
</dbReference>
<organism evidence="3 4">
    <name type="scientific">Novipirellula aureliae</name>
    <dbReference type="NCBI Taxonomy" id="2527966"/>
    <lineage>
        <taxon>Bacteria</taxon>
        <taxon>Pseudomonadati</taxon>
        <taxon>Planctomycetota</taxon>
        <taxon>Planctomycetia</taxon>
        <taxon>Pirellulales</taxon>
        <taxon>Pirellulaceae</taxon>
        <taxon>Novipirellula</taxon>
    </lineage>
</organism>
<dbReference type="NCBIfam" id="NF006718">
    <property type="entry name" value="PRK09256.1"/>
    <property type="match status" value="1"/>
</dbReference>
<gene>
    <name evidence="3" type="primary">arfB</name>
    <name evidence="3" type="ORF">Q31b_28110</name>
</gene>
<dbReference type="Gene3D" id="3.30.160.20">
    <property type="match status" value="1"/>
</dbReference>
<dbReference type="InterPro" id="IPR052104">
    <property type="entry name" value="Mito_Release_Factor_mL62"/>
</dbReference>
<evidence type="ECO:0000313" key="3">
    <source>
        <dbReference type="EMBL" id="TWU41367.1"/>
    </source>
</evidence>
<feature type="region of interest" description="Disordered" evidence="1">
    <location>
        <begin position="103"/>
        <end position="142"/>
    </location>
</feature>
<dbReference type="PROSITE" id="PS00745">
    <property type="entry name" value="RF_PROK_I"/>
    <property type="match status" value="1"/>
</dbReference>
<sequence length="142" mass="16322">MSDLIVNSRLTLPAAELTFSAARSSGPGGQNVNKVNSKVILHWSMAEAEGLNAGWRRRLKARYGNRINRDGEFVLHSEKYRDQSRNLTDVKKRLCDMLKECEFPPKPRKATKPSYGSKLRRLNHKRENSQKKQNRRDPGMND</sequence>
<dbReference type="GO" id="GO:0016150">
    <property type="term" value="F:translation release factor activity, codon nonspecific"/>
    <property type="evidence" value="ECO:0007669"/>
    <property type="project" value="TreeGrafter"/>
</dbReference>
<dbReference type="PANTHER" id="PTHR11075">
    <property type="entry name" value="PEPTIDE CHAIN RELEASE FACTOR"/>
    <property type="match status" value="1"/>
</dbReference>
<dbReference type="OrthoDB" id="9815709at2"/>
<dbReference type="Pfam" id="PF00472">
    <property type="entry name" value="RF-1"/>
    <property type="match status" value="1"/>
</dbReference>
<dbReference type="GO" id="GO:0004045">
    <property type="term" value="F:peptidyl-tRNA hydrolase activity"/>
    <property type="evidence" value="ECO:0007669"/>
    <property type="project" value="UniProtKB-EC"/>
</dbReference>
<reference evidence="3 4" key="1">
    <citation type="submission" date="2019-02" db="EMBL/GenBank/DDBJ databases">
        <title>Deep-cultivation of Planctomycetes and their phenomic and genomic characterization uncovers novel biology.</title>
        <authorList>
            <person name="Wiegand S."/>
            <person name="Jogler M."/>
            <person name="Boedeker C."/>
            <person name="Pinto D."/>
            <person name="Vollmers J."/>
            <person name="Rivas-Marin E."/>
            <person name="Kohn T."/>
            <person name="Peeters S.H."/>
            <person name="Heuer A."/>
            <person name="Rast P."/>
            <person name="Oberbeckmann S."/>
            <person name="Bunk B."/>
            <person name="Jeske O."/>
            <person name="Meyerdierks A."/>
            <person name="Storesund J.E."/>
            <person name="Kallscheuer N."/>
            <person name="Luecker S."/>
            <person name="Lage O.M."/>
            <person name="Pohl T."/>
            <person name="Merkel B.J."/>
            <person name="Hornburger P."/>
            <person name="Mueller R.-W."/>
            <person name="Bruemmer F."/>
            <person name="Labrenz M."/>
            <person name="Spormann A.M."/>
            <person name="Op Den Camp H."/>
            <person name="Overmann J."/>
            <person name="Amann R."/>
            <person name="Jetten M.S.M."/>
            <person name="Mascher T."/>
            <person name="Medema M.H."/>
            <person name="Devos D.P."/>
            <person name="Kaster A.-K."/>
            <person name="Ovreas L."/>
            <person name="Rohde M."/>
            <person name="Galperin M.Y."/>
            <person name="Jogler C."/>
        </authorList>
    </citation>
    <scope>NUCLEOTIDE SEQUENCE [LARGE SCALE GENOMIC DNA]</scope>
    <source>
        <strain evidence="3 4">Q31b</strain>
    </source>
</reference>
<dbReference type="EMBL" id="SJPY01000004">
    <property type="protein sequence ID" value="TWU41367.1"/>
    <property type="molecule type" value="Genomic_DNA"/>
</dbReference>
<keyword evidence="4" id="KW-1185">Reference proteome</keyword>
<dbReference type="SUPFAM" id="SSF110916">
    <property type="entry name" value="Peptidyl-tRNA hydrolase domain-like"/>
    <property type="match status" value="1"/>
</dbReference>
<feature type="compositionally biased region" description="Basic and acidic residues" evidence="1">
    <location>
        <begin position="125"/>
        <end position="142"/>
    </location>
</feature>
<proteinExistence type="predicted"/>
<evidence type="ECO:0000256" key="1">
    <source>
        <dbReference type="SAM" id="MobiDB-lite"/>
    </source>
</evidence>
<feature type="domain" description="Prokaryotic-type class I peptide chain release factors" evidence="2">
    <location>
        <begin position="23"/>
        <end position="39"/>
    </location>
</feature>
<evidence type="ECO:0000259" key="2">
    <source>
        <dbReference type="PROSITE" id="PS00745"/>
    </source>
</evidence>
<name>A0A5C6E018_9BACT</name>
<protein>
    <submittedName>
        <fullName evidence="3">Peptidyl-tRNA hydrolase ArfB</fullName>
        <ecNumber evidence="3">3.1.1.29</ecNumber>
    </submittedName>
</protein>
<dbReference type="RefSeq" id="WP_146600201.1">
    <property type="nucleotide sequence ID" value="NZ_SJPY01000004.1"/>
</dbReference>
<keyword evidence="3" id="KW-0378">Hydrolase</keyword>
<comment type="caution">
    <text evidence="3">The sequence shown here is derived from an EMBL/GenBank/DDBJ whole genome shotgun (WGS) entry which is preliminary data.</text>
</comment>
<dbReference type="AlphaFoldDB" id="A0A5C6E018"/>
<accession>A0A5C6E018</accession>
<evidence type="ECO:0000313" key="4">
    <source>
        <dbReference type="Proteomes" id="UP000315471"/>
    </source>
</evidence>
<dbReference type="Proteomes" id="UP000315471">
    <property type="component" value="Unassembled WGS sequence"/>
</dbReference>
<dbReference type="InterPro" id="IPR000352">
    <property type="entry name" value="Pep_chain_release_fac_I"/>
</dbReference>
<dbReference type="EC" id="3.1.1.29" evidence="3"/>